<dbReference type="RefSeq" id="WP_152670992.1">
    <property type="nucleotide sequence ID" value="NZ_CP119526.1"/>
</dbReference>
<reference evidence="1" key="1">
    <citation type="submission" date="2015-06" db="EMBL/GenBank/DDBJ databases">
        <authorList>
            <person name="Liu B."/>
            <person name="Wang J."/>
            <person name="Zhu Y."/>
            <person name="Liu G."/>
            <person name="Chen Q."/>
            <person name="Zheng C."/>
            <person name="Che J."/>
            <person name="Ge C."/>
            <person name="Shi H."/>
            <person name="Pan Z."/>
            <person name="Liu X."/>
        </authorList>
    </citation>
    <scope>NUCLEOTIDE SEQUENCE [LARGE SCALE GENOMIC DNA]</scope>
    <source>
        <strain evidence="1">DSM 16346</strain>
    </source>
</reference>
<sequence length="77" mass="9125">MMNNYKVTFSMIREEGKISFEKLEGISNEKLRNKLNDQLTSWEYSLREAALIHYLTQEVGKEEAQKFKVTFVHKTPK</sequence>
<dbReference type="AlphaFoldDB" id="A0A0J6CL35"/>
<evidence type="ECO:0000313" key="2">
    <source>
        <dbReference type="Proteomes" id="UP000035996"/>
    </source>
</evidence>
<proteinExistence type="predicted"/>
<dbReference type="EMBL" id="LELK01000004">
    <property type="protein sequence ID" value="KMM36946.1"/>
    <property type="molecule type" value="Genomic_DNA"/>
</dbReference>
<name>A0A0J6CL35_9BACL</name>
<protein>
    <submittedName>
        <fullName evidence="1">Uncharacterized protein</fullName>
    </submittedName>
</protein>
<gene>
    <name evidence="1" type="ORF">AB986_13630</name>
</gene>
<comment type="caution">
    <text evidence="1">The sequence shown here is derived from an EMBL/GenBank/DDBJ whole genome shotgun (WGS) entry which is preliminary data.</text>
</comment>
<dbReference type="Proteomes" id="UP000035996">
    <property type="component" value="Unassembled WGS sequence"/>
</dbReference>
<accession>A0A0J6CL35</accession>
<evidence type="ECO:0000313" key="1">
    <source>
        <dbReference type="EMBL" id="KMM36946.1"/>
    </source>
</evidence>
<keyword evidence="2" id="KW-1185">Reference proteome</keyword>
<organism evidence="1 2">
    <name type="scientific">Guptibacillus hwajinpoensis</name>
    <dbReference type="NCBI Taxonomy" id="208199"/>
    <lineage>
        <taxon>Bacteria</taxon>
        <taxon>Bacillati</taxon>
        <taxon>Bacillota</taxon>
        <taxon>Bacilli</taxon>
        <taxon>Bacillales</taxon>
        <taxon>Guptibacillaceae</taxon>
        <taxon>Guptibacillus</taxon>
    </lineage>
</organism>